<evidence type="ECO:0000256" key="3">
    <source>
        <dbReference type="ARBA" id="ARBA00023002"/>
    </source>
</evidence>
<evidence type="ECO:0000313" key="4">
    <source>
        <dbReference type="EMBL" id="EMR62534.1"/>
    </source>
</evidence>
<name>M7S8S7_EUTLA</name>
<dbReference type="Gene3D" id="3.40.50.720">
    <property type="entry name" value="NAD(P)-binding Rossmann-like Domain"/>
    <property type="match status" value="1"/>
</dbReference>
<dbReference type="PRINTS" id="PR00081">
    <property type="entry name" value="GDHRDH"/>
</dbReference>
<reference evidence="5" key="1">
    <citation type="journal article" date="2013" name="Genome Announc.">
        <title>Draft genome sequence of the grapevine dieback fungus Eutypa lata UCR-EL1.</title>
        <authorList>
            <person name="Blanco-Ulate B."/>
            <person name="Rolshausen P.E."/>
            <person name="Cantu D."/>
        </authorList>
    </citation>
    <scope>NUCLEOTIDE SEQUENCE [LARGE SCALE GENOMIC DNA]</scope>
    <source>
        <strain evidence="5">UCR-EL1</strain>
    </source>
</reference>
<keyword evidence="5" id="KW-1185">Reference proteome</keyword>
<dbReference type="eggNOG" id="KOG0725">
    <property type="taxonomic scope" value="Eukaryota"/>
</dbReference>
<proteinExistence type="inferred from homology"/>
<evidence type="ECO:0000256" key="1">
    <source>
        <dbReference type="ARBA" id="ARBA00006484"/>
    </source>
</evidence>
<comment type="similarity">
    <text evidence="1">Belongs to the short-chain dehydrogenases/reductases (SDR) family.</text>
</comment>
<keyword evidence="3" id="KW-0560">Oxidoreductase</keyword>
<protein>
    <submittedName>
        <fullName evidence="4">Putative rhamnolipids biosynthesis 3-oxoacyl-protein</fullName>
    </submittedName>
</protein>
<accession>M7S8S7</accession>
<keyword evidence="2" id="KW-0521">NADP</keyword>
<dbReference type="OrthoDB" id="2898618at2759"/>
<dbReference type="InterPro" id="IPR036291">
    <property type="entry name" value="NAD(P)-bd_dom_sf"/>
</dbReference>
<organism evidence="4 5">
    <name type="scientific">Eutypa lata (strain UCR-EL1)</name>
    <name type="common">Grapevine dieback disease fungus</name>
    <name type="synonym">Eutypa armeniacae</name>
    <dbReference type="NCBI Taxonomy" id="1287681"/>
    <lineage>
        <taxon>Eukaryota</taxon>
        <taxon>Fungi</taxon>
        <taxon>Dikarya</taxon>
        <taxon>Ascomycota</taxon>
        <taxon>Pezizomycotina</taxon>
        <taxon>Sordariomycetes</taxon>
        <taxon>Xylariomycetidae</taxon>
        <taxon>Xylariales</taxon>
        <taxon>Diatrypaceae</taxon>
        <taxon>Eutypa</taxon>
    </lineage>
</organism>
<dbReference type="OMA" id="WAGANFA"/>
<dbReference type="GO" id="GO:0016491">
    <property type="term" value="F:oxidoreductase activity"/>
    <property type="evidence" value="ECO:0007669"/>
    <property type="project" value="UniProtKB-KW"/>
</dbReference>
<dbReference type="SUPFAM" id="SSF51735">
    <property type="entry name" value="NAD(P)-binding Rossmann-fold domains"/>
    <property type="match status" value="1"/>
</dbReference>
<dbReference type="PANTHER" id="PTHR43618:SF18">
    <property type="entry name" value="SHORT CHAIN DEHYDROGENASE_REDUCTASE FAMILY (AFU_ORTHOLOGUE AFUA_5G12480)"/>
    <property type="match status" value="1"/>
</dbReference>
<dbReference type="Proteomes" id="UP000012174">
    <property type="component" value="Unassembled WGS sequence"/>
</dbReference>
<dbReference type="Pfam" id="PF00106">
    <property type="entry name" value="adh_short"/>
    <property type="match status" value="1"/>
</dbReference>
<dbReference type="KEGG" id="ela:UCREL1_10544"/>
<evidence type="ECO:0000256" key="2">
    <source>
        <dbReference type="ARBA" id="ARBA00022857"/>
    </source>
</evidence>
<dbReference type="InterPro" id="IPR052178">
    <property type="entry name" value="Sec_Metab_Biosynth_SDR"/>
</dbReference>
<dbReference type="InterPro" id="IPR002347">
    <property type="entry name" value="SDR_fam"/>
</dbReference>
<dbReference type="PANTHER" id="PTHR43618">
    <property type="entry name" value="7-ALPHA-HYDROXYSTEROID DEHYDROGENASE"/>
    <property type="match status" value="1"/>
</dbReference>
<gene>
    <name evidence="4" type="ORF">UCREL1_10544</name>
</gene>
<dbReference type="AlphaFoldDB" id="M7S8S7"/>
<evidence type="ECO:0000313" key="5">
    <source>
        <dbReference type="Proteomes" id="UP000012174"/>
    </source>
</evidence>
<dbReference type="HOGENOM" id="CLU_010194_12_2_1"/>
<dbReference type="EMBL" id="KB707421">
    <property type="protein sequence ID" value="EMR62534.1"/>
    <property type="molecule type" value="Genomic_DNA"/>
</dbReference>
<sequence>MATSAGDSASKLSAGNLFSVNGLVAVVTGGGTGIGLMIAKALAVNGASKVYIVGRRLSVLEEAAKSIGSPAVVPLRCDVTSKLELEVAAARIQSEVGYVNLLVCNSGIGGPYGIRPKPEMTLDEYVDANLAADLEDYTKTFAVNATAVWYTTMYFLKLLEPHLIFTLIADIMNAGNKHGNVEQKSQVVATSSIGGFNKQNTGGYAYGQSKAACTHLVKQLAVALPQWDIRANVICPGWALAIP</sequence>
<dbReference type="CDD" id="cd05233">
    <property type="entry name" value="SDR_c"/>
    <property type="match status" value="1"/>
</dbReference>